<accession>A0ABV4IGD8</accession>
<dbReference type="EMBL" id="JBGJLR010000010">
    <property type="protein sequence ID" value="MEZ2739855.1"/>
    <property type="molecule type" value="Genomic_DNA"/>
</dbReference>
<evidence type="ECO:0000313" key="11">
    <source>
        <dbReference type="EMBL" id="MEZ2739855.1"/>
    </source>
</evidence>
<dbReference type="InterPro" id="IPR012823">
    <property type="entry name" value="Flagell_FliJ"/>
</dbReference>
<keyword evidence="11" id="KW-0282">Flagellum</keyword>
<dbReference type="GeneID" id="300072058"/>
<keyword evidence="8" id="KW-0653">Protein transport</keyword>
<name>A0ABV4IGD8_9BURK</name>
<evidence type="ECO:0000256" key="1">
    <source>
        <dbReference type="ARBA" id="ARBA00004413"/>
    </source>
</evidence>
<dbReference type="InterPro" id="IPR053716">
    <property type="entry name" value="Flag_assembly_chemotaxis_eff"/>
</dbReference>
<evidence type="ECO:0000256" key="3">
    <source>
        <dbReference type="ARBA" id="ARBA00020392"/>
    </source>
</evidence>
<sequence length="154" mass="17839">MSSLNALMIAIDMAVRKRDEARNALRERQRAHDAAKSQMEQLQSYALEMQQRWGASEGATMKPEVMLHHRQFMDRLQHAMDLQVKVMADQAIRLEAAQKALMATELRLTSLNKVVETRRRDIALAQMRREQKQTDERAALQFIGRTFGLQFQEA</sequence>
<dbReference type="Gene3D" id="1.10.287.1700">
    <property type="match status" value="1"/>
</dbReference>
<evidence type="ECO:0000256" key="10">
    <source>
        <dbReference type="ARBA" id="ARBA00023225"/>
    </source>
</evidence>
<evidence type="ECO:0000256" key="5">
    <source>
        <dbReference type="ARBA" id="ARBA00022475"/>
    </source>
</evidence>
<gene>
    <name evidence="11" type="primary">fliJ</name>
    <name evidence="11" type="ORF">ACBP88_10420</name>
</gene>
<reference evidence="11 12" key="1">
    <citation type="submission" date="2024-08" db="EMBL/GenBank/DDBJ databases">
        <authorList>
            <person name="Feng Z."/>
            <person name="Ronholm J."/>
        </authorList>
    </citation>
    <scope>NUCLEOTIDE SEQUENCE [LARGE SCALE GENOMIC DNA]</scope>
    <source>
        <strain evidence="11 12">4-AB0-8</strain>
    </source>
</reference>
<comment type="caution">
    <text evidence="11">The sequence shown here is derived from an EMBL/GenBank/DDBJ whole genome shotgun (WGS) entry which is preliminary data.</text>
</comment>
<comment type="subcellular location">
    <subcellularLocation>
        <location evidence="1">Cell membrane</location>
        <topology evidence="1">Peripheral membrane protein</topology>
        <orientation evidence="1">Cytoplasmic side</orientation>
    </subcellularLocation>
</comment>
<dbReference type="PANTHER" id="PTHR38786">
    <property type="entry name" value="FLAGELLAR FLIJ PROTEIN"/>
    <property type="match status" value="1"/>
</dbReference>
<evidence type="ECO:0000313" key="12">
    <source>
        <dbReference type="Proteomes" id="UP001567350"/>
    </source>
</evidence>
<organism evidence="11 12">
    <name type="scientific">Comamonas jiangduensis</name>
    <dbReference type="NCBI Taxonomy" id="1194168"/>
    <lineage>
        <taxon>Bacteria</taxon>
        <taxon>Pseudomonadati</taxon>
        <taxon>Pseudomonadota</taxon>
        <taxon>Betaproteobacteria</taxon>
        <taxon>Burkholderiales</taxon>
        <taxon>Comamonadaceae</taxon>
        <taxon>Comamonas</taxon>
    </lineage>
</organism>
<protein>
    <recommendedName>
        <fullName evidence="3">Flagellar FliJ protein</fullName>
    </recommendedName>
</protein>
<dbReference type="Pfam" id="PF02050">
    <property type="entry name" value="FliJ"/>
    <property type="match status" value="1"/>
</dbReference>
<keyword evidence="12" id="KW-1185">Reference proteome</keyword>
<keyword evidence="10" id="KW-1006">Bacterial flagellum protein export</keyword>
<dbReference type="NCBIfam" id="TIGR02473">
    <property type="entry name" value="flagell_FliJ"/>
    <property type="match status" value="1"/>
</dbReference>
<keyword evidence="5" id="KW-1003">Cell membrane</keyword>
<keyword evidence="4" id="KW-0813">Transport</keyword>
<keyword evidence="7" id="KW-1005">Bacterial flagellum biogenesis</keyword>
<evidence type="ECO:0000256" key="9">
    <source>
        <dbReference type="ARBA" id="ARBA00023136"/>
    </source>
</evidence>
<comment type="similarity">
    <text evidence="2">Belongs to the FliJ family.</text>
</comment>
<dbReference type="InterPro" id="IPR052570">
    <property type="entry name" value="FliJ"/>
</dbReference>
<evidence type="ECO:0000256" key="7">
    <source>
        <dbReference type="ARBA" id="ARBA00022795"/>
    </source>
</evidence>
<proteinExistence type="inferred from homology"/>
<keyword evidence="11" id="KW-0966">Cell projection</keyword>
<evidence type="ECO:0000256" key="4">
    <source>
        <dbReference type="ARBA" id="ARBA00022448"/>
    </source>
</evidence>
<keyword evidence="6" id="KW-0145">Chemotaxis</keyword>
<dbReference type="RefSeq" id="WP_174862269.1">
    <property type="nucleotide sequence ID" value="NZ_DAMCKS010000002.1"/>
</dbReference>
<evidence type="ECO:0000256" key="8">
    <source>
        <dbReference type="ARBA" id="ARBA00022927"/>
    </source>
</evidence>
<dbReference type="Proteomes" id="UP001567350">
    <property type="component" value="Unassembled WGS sequence"/>
</dbReference>
<keyword evidence="11" id="KW-0969">Cilium</keyword>
<keyword evidence="9" id="KW-0472">Membrane</keyword>
<dbReference type="PANTHER" id="PTHR38786:SF1">
    <property type="entry name" value="FLAGELLAR FLIJ PROTEIN"/>
    <property type="match status" value="1"/>
</dbReference>
<evidence type="ECO:0000256" key="2">
    <source>
        <dbReference type="ARBA" id="ARBA00010004"/>
    </source>
</evidence>
<evidence type="ECO:0000256" key="6">
    <source>
        <dbReference type="ARBA" id="ARBA00022500"/>
    </source>
</evidence>